<reference evidence="1 2" key="1">
    <citation type="journal article" date="2023" name="ACS Omega">
        <title>Identification of the Neoaspergillic Acid Biosynthesis Gene Cluster by Establishing an In Vitro CRISPR-Ribonucleoprotein Genetic System in Aspergillus melleus.</title>
        <authorList>
            <person name="Yuan B."/>
            <person name="Grau M.F."/>
            <person name="Murata R.M."/>
            <person name="Torok T."/>
            <person name="Venkateswaran K."/>
            <person name="Stajich J.E."/>
            <person name="Wang C.C.C."/>
        </authorList>
    </citation>
    <scope>NUCLEOTIDE SEQUENCE [LARGE SCALE GENOMIC DNA]</scope>
    <source>
        <strain evidence="1 2">IMV 1140</strain>
    </source>
</reference>
<dbReference type="Proteomes" id="UP001177260">
    <property type="component" value="Unassembled WGS sequence"/>
</dbReference>
<keyword evidence="2" id="KW-1185">Reference proteome</keyword>
<name>A0ACC3B764_9EURO</name>
<organism evidence="1 2">
    <name type="scientific">Aspergillus melleus</name>
    <dbReference type="NCBI Taxonomy" id="138277"/>
    <lineage>
        <taxon>Eukaryota</taxon>
        <taxon>Fungi</taxon>
        <taxon>Dikarya</taxon>
        <taxon>Ascomycota</taxon>
        <taxon>Pezizomycotina</taxon>
        <taxon>Eurotiomycetes</taxon>
        <taxon>Eurotiomycetidae</taxon>
        <taxon>Eurotiales</taxon>
        <taxon>Aspergillaceae</taxon>
        <taxon>Aspergillus</taxon>
        <taxon>Aspergillus subgen. Circumdati</taxon>
    </lineage>
</organism>
<dbReference type="EMBL" id="JAOPJF010000018">
    <property type="protein sequence ID" value="KAK1146380.1"/>
    <property type="molecule type" value="Genomic_DNA"/>
</dbReference>
<gene>
    <name evidence="1" type="ORF">N8T08_003167</name>
</gene>
<protein>
    <submittedName>
        <fullName evidence="1">Type I Iterative Polyketide synthase (PKS)</fullName>
    </submittedName>
</protein>
<evidence type="ECO:0000313" key="1">
    <source>
        <dbReference type="EMBL" id="KAK1146380.1"/>
    </source>
</evidence>
<comment type="caution">
    <text evidence="1">The sequence shown here is derived from an EMBL/GenBank/DDBJ whole genome shotgun (WGS) entry which is preliminary data.</text>
</comment>
<sequence length="2423" mass="266132">MGQELNGSANGDGLNGLTNGHSNGHTNGYTTPQKPSSTPPPPIAIIGMGMRLPGGCNDTESFWDLLMNKKEGMIPVPSTRWNEDGFHNPSGKPGTIRSKEGNFLQQDPAVFDAGFFSMTASQVEQVDPQQRILLETVYESLENAGEGNRVSYEFDLKGPSMTIKTGCSAAMVALDSACKALASGDCESAIVGGTNLILSPALSCVLGAHGVNSGDGRCRSFDANASGYGRAEAVSSIVVKKLDDALRDGNPIRGVIRSTVCNDDGKTPGITQPNTEAHEALMRAAYAAAGFSEEEYCQTAFFECHGTGTPVGDPIEASAVARVFGKEAKVKSNIGHSESASANSAIIKAVLALEHLTIPPNVNFESPNPKIPWEEGKLTVPLEAMKWPVGRHERVSVNSFGIGGSNGHVIVDSAASFGIKQGGSVTETEAPRLSLLLLSAKSDVSLQTSVEKHSKYIERHGPSHLQDLAYTLATRRQHHDYRTFAVSDGIDSLLTQPTAKAKNTPKSLVFVFTGQGAQWAQMGKKLIEDFPHVREDIQDMDNILSQCHTSPSWSILDELSKPKLKSQISKAEFSQPLCTAIQVALVNLLRNWGVNPAAVVGHSSGEIAAAYATGAITKKDALLAAYFRGLATREKIADGAMAAVGLGAEHLRSSLIEGVVIGCENSPNSTTISGDREALGTFIEKLQKESPDVFVRQLHVDNAYHSHHMKAYGAAYEESIAEIRTSENPSIPFFSTVTGDVIDSANEFNASYWRRNLENPVLFDTGVRNIIKADFQNPIFFEIGPHSALAGPLRQIFQAEGASLTYVPSLQRGKDDTESIYNAIGNLWANNVPVDLKALNPVGAVLTDLPAYSWDHSVKYWEESRISKEWRERKFLPHETLGVRLGGSSHLEPTWRNLLRLDEVGWVRDHQVGTDIVFPGAGYVCMAGEAIRQLTGRSDYSVRGLAIRTAMIVSDSKSNDVVTTFKKAKLTTTTDSDWWDFRITSFNGSTWSEHCSGQAKAGPINPTEGRKVAQPDFLRKIAAGRWYTTMQNIGFTYGPAFQGLREISADPTGNEAVAIIENAHLDTESFYELHPCTLDKLLQLMTVAQHEGKPSLFKQLSMPTYIDEIYISGGMKELRATASSYKDFMDAWSGDEVATVDGKIVYEMKGLRVTGLGNSTDVEEKPKNAVQLVWKPDIDFLDAKDLIRAPLDLRKYLVALEKYFFLLATDTVKSIQSIETQESHLIKFRAWLNRFVESTGKGENKILPEGKELATLSEQSRLSLIESMTEGFNAGPVHWVATAIRRVHENAQVRYEGSVDTLELLMEGGVLTQIYAFFDLCWDYSPLLQSLGHNKPTLRVLEIGAGTGGTTSNLLSGLQSEFGERLYSRYSYTDISSGFFVAAKERFKDHPNIDFSVLDISKDPLEQGFEEGSFDLILAANVIHATASLQETLKNVKKLLHPNGRFLLQELDIQAKWMSFIMGGFPGWWLGDEDNRLEAPFVSPDRWNQELQDAGFTGVDALAYDNELPYQVTASMISSVAQPAPEKTRVTVLYRDEINPLVETYRRGFEAAGHPTDLRSLKEDLPSGQDVISLLELEAPFFDNIDQHDLERVIQFSSRLESANLLWLTRPIQMGAKDPRYAQVLGFARTLRSEKQASFTTFEIDNVQDIVATKKAVQVYEQIFRPDNDPQLDPDYEFALHEGTVYSSRYHWVSVRDELSSAAERVVDKVLKIGQKGMIDSLRWEKNVDASRPLKGQEVAVRPHTVGVNFRDVLQTQGLIDGDDLGGECSGIVEAVGPDVTDFAPGDRIFMMVPYCFSNRVITTAALLAKVPDGLDLEEAATMPITFITVIYGLLHLRHLEKGDTILIHSAAGGVGISAIQIAQMVGAKIFATVGSQEKVDFLMKNFGLPRSQIFDSHSNSFLPSVLEATGGRGVDVALNSLAGEYLHDTWKSIAPFGTMIEIGKRDFYGHAKLDMMQFTENRTFIGLDARHLEAERPALCGRILRECAKYFEQGLIQPIRPIKTFAASEIGDAFRFMQRGTHIGKLTVRMPDDLKDLPCAARHPDIPLHEDASYLLVGGLGGVGRSIASWLVENGAKHIVFLSRSGRSEKTEHFIQELEVLGCQVQVFKGSVANYDDVQKVATQAEKPIHGVIQLSMALQDRAIDTMTYEDWKTAILPKVDGTWNLHNALSDLDFLVLFSSVSGLMGQFGQANYAAANTFLDAFVQYRHSLGLAASVIDLGVMEDVGFVSESPNLIEYFKFLSANLLTEEDLVDTVRLAIARSQPSQAANALTNPSEISVGVASYMPLADPNNRIIWKRDRRFSVYRNLETTSDASLTTNEGLKSFLSQITSRGVSGLGADTVTYLAKEIGKTLYGFMMQSADDMDLEQPLATLGLDSLVGIELRNWCRQQLGLEVSILEIMQSTLKDMGQRAVDSLVARHS</sequence>
<proteinExistence type="predicted"/>
<evidence type="ECO:0000313" key="2">
    <source>
        <dbReference type="Proteomes" id="UP001177260"/>
    </source>
</evidence>
<accession>A0ACC3B764</accession>